<dbReference type="EMBL" id="LAZR01000402">
    <property type="protein sequence ID" value="KKN70471.1"/>
    <property type="molecule type" value="Genomic_DNA"/>
</dbReference>
<dbReference type="PANTHER" id="PTHR10302:SF0">
    <property type="entry name" value="SINGLE-STRANDED DNA-BINDING PROTEIN, MITOCHONDRIAL"/>
    <property type="match status" value="1"/>
</dbReference>
<evidence type="ECO:0000313" key="3">
    <source>
        <dbReference type="EMBL" id="KKN70471.1"/>
    </source>
</evidence>
<evidence type="ECO:0008006" key="4">
    <source>
        <dbReference type="Google" id="ProtNLM"/>
    </source>
</evidence>
<evidence type="ECO:0000256" key="2">
    <source>
        <dbReference type="SAM" id="MobiDB-lite"/>
    </source>
</evidence>
<dbReference type="GO" id="GO:0006260">
    <property type="term" value="P:DNA replication"/>
    <property type="evidence" value="ECO:0007669"/>
    <property type="project" value="InterPro"/>
</dbReference>
<dbReference type="InterPro" id="IPR000424">
    <property type="entry name" value="Primosome_PriB/ssb"/>
</dbReference>
<keyword evidence="1" id="KW-0238">DNA-binding</keyword>
<feature type="compositionally biased region" description="Acidic residues" evidence="2">
    <location>
        <begin position="155"/>
        <end position="169"/>
    </location>
</feature>
<dbReference type="Pfam" id="PF00436">
    <property type="entry name" value="SSB"/>
    <property type="match status" value="1"/>
</dbReference>
<dbReference type="Gene3D" id="2.40.50.140">
    <property type="entry name" value="Nucleic acid-binding proteins"/>
    <property type="match status" value="1"/>
</dbReference>
<evidence type="ECO:0000256" key="1">
    <source>
        <dbReference type="ARBA" id="ARBA00023125"/>
    </source>
</evidence>
<dbReference type="InterPro" id="IPR011344">
    <property type="entry name" value="ssDNA-bd"/>
</dbReference>
<dbReference type="GO" id="GO:0003697">
    <property type="term" value="F:single-stranded DNA binding"/>
    <property type="evidence" value="ECO:0007669"/>
    <property type="project" value="InterPro"/>
</dbReference>
<dbReference type="NCBIfam" id="TIGR00621">
    <property type="entry name" value="ssb"/>
    <property type="match status" value="1"/>
</dbReference>
<name>A0A0F9VAA1_9ZZZZ</name>
<dbReference type="PROSITE" id="PS50935">
    <property type="entry name" value="SSB"/>
    <property type="match status" value="1"/>
</dbReference>
<protein>
    <recommendedName>
        <fullName evidence="4">Single-stranded DNA-binding protein</fullName>
    </recommendedName>
</protein>
<sequence length="169" mass="18923">MSLQVNKVMLAGVLGRDPEVRYTPSGTAITSASMAVNRRYKGKDDQWKEEVTWVSLDIWGPRGEAFGEHMYKGKSVWVEGHLKEDTWEDKQTGKKRSKLKVVVDNWSFVESKNAEDGGGKRSSGDGRRDDRDDRGGRDGGGDRDRGRGGSRQDNYDEPPDGIDDEDVPF</sequence>
<dbReference type="HAMAP" id="MF_00984">
    <property type="entry name" value="SSB"/>
    <property type="match status" value="1"/>
</dbReference>
<comment type="caution">
    <text evidence="3">The sequence shown here is derived from an EMBL/GenBank/DDBJ whole genome shotgun (WGS) entry which is preliminary data.</text>
</comment>
<dbReference type="CDD" id="cd04496">
    <property type="entry name" value="SSB_OBF"/>
    <property type="match status" value="1"/>
</dbReference>
<dbReference type="InterPro" id="IPR012340">
    <property type="entry name" value="NA-bd_OB-fold"/>
</dbReference>
<feature type="compositionally biased region" description="Basic and acidic residues" evidence="2">
    <location>
        <begin position="112"/>
        <end position="147"/>
    </location>
</feature>
<feature type="region of interest" description="Disordered" evidence="2">
    <location>
        <begin position="110"/>
        <end position="169"/>
    </location>
</feature>
<dbReference type="GO" id="GO:0009295">
    <property type="term" value="C:nucleoid"/>
    <property type="evidence" value="ECO:0007669"/>
    <property type="project" value="TreeGrafter"/>
</dbReference>
<proteinExistence type="inferred from homology"/>
<organism evidence="3">
    <name type="scientific">marine sediment metagenome</name>
    <dbReference type="NCBI Taxonomy" id="412755"/>
    <lineage>
        <taxon>unclassified sequences</taxon>
        <taxon>metagenomes</taxon>
        <taxon>ecological metagenomes</taxon>
    </lineage>
</organism>
<dbReference type="PANTHER" id="PTHR10302">
    <property type="entry name" value="SINGLE-STRANDED DNA-BINDING PROTEIN"/>
    <property type="match status" value="1"/>
</dbReference>
<reference evidence="3" key="1">
    <citation type="journal article" date="2015" name="Nature">
        <title>Complex archaea that bridge the gap between prokaryotes and eukaryotes.</title>
        <authorList>
            <person name="Spang A."/>
            <person name="Saw J.H."/>
            <person name="Jorgensen S.L."/>
            <person name="Zaremba-Niedzwiedzka K."/>
            <person name="Martijn J."/>
            <person name="Lind A.E."/>
            <person name="van Eijk R."/>
            <person name="Schleper C."/>
            <person name="Guy L."/>
            <person name="Ettema T.J."/>
        </authorList>
    </citation>
    <scope>NUCLEOTIDE SEQUENCE</scope>
</reference>
<accession>A0A0F9VAA1</accession>
<dbReference type="AlphaFoldDB" id="A0A0F9VAA1"/>
<gene>
    <name evidence="3" type="ORF">LCGC14_0430490</name>
</gene>
<dbReference type="SUPFAM" id="SSF50249">
    <property type="entry name" value="Nucleic acid-binding proteins"/>
    <property type="match status" value="1"/>
</dbReference>